<gene>
    <name evidence="1" type="ORF">QYF61_025996</name>
</gene>
<dbReference type="Proteomes" id="UP001333110">
    <property type="component" value="Unassembled WGS sequence"/>
</dbReference>
<organism evidence="1 2">
    <name type="scientific">Mycteria americana</name>
    <name type="common">Wood stork</name>
    <dbReference type="NCBI Taxonomy" id="33587"/>
    <lineage>
        <taxon>Eukaryota</taxon>
        <taxon>Metazoa</taxon>
        <taxon>Chordata</taxon>
        <taxon>Craniata</taxon>
        <taxon>Vertebrata</taxon>
        <taxon>Euteleostomi</taxon>
        <taxon>Archelosauria</taxon>
        <taxon>Archosauria</taxon>
        <taxon>Dinosauria</taxon>
        <taxon>Saurischia</taxon>
        <taxon>Theropoda</taxon>
        <taxon>Coelurosauria</taxon>
        <taxon>Aves</taxon>
        <taxon>Neognathae</taxon>
        <taxon>Neoaves</taxon>
        <taxon>Aequornithes</taxon>
        <taxon>Ciconiiformes</taxon>
        <taxon>Ciconiidae</taxon>
        <taxon>Mycteria</taxon>
    </lineage>
</organism>
<accession>A0AAN7S4E6</accession>
<reference evidence="1 2" key="1">
    <citation type="journal article" date="2023" name="J. Hered.">
        <title>Chromosome-level genome of the wood stork (Mycteria americana) provides insight into avian chromosome evolution.</title>
        <authorList>
            <person name="Flamio R. Jr."/>
            <person name="Ramstad K.M."/>
        </authorList>
    </citation>
    <scope>NUCLEOTIDE SEQUENCE [LARGE SCALE GENOMIC DNA]</scope>
    <source>
        <strain evidence="1">JAX WOST 10</strain>
    </source>
</reference>
<evidence type="ECO:0000313" key="2">
    <source>
        <dbReference type="Proteomes" id="UP001333110"/>
    </source>
</evidence>
<dbReference type="AlphaFoldDB" id="A0AAN7S4E6"/>
<protein>
    <submittedName>
        <fullName evidence="1">Uncharacterized protein</fullName>
    </submittedName>
</protein>
<dbReference type="EMBL" id="JAUNZN010000007">
    <property type="protein sequence ID" value="KAK4819181.1"/>
    <property type="molecule type" value="Genomic_DNA"/>
</dbReference>
<comment type="caution">
    <text evidence="1">The sequence shown here is derived from an EMBL/GenBank/DDBJ whole genome shotgun (WGS) entry which is preliminary data.</text>
</comment>
<proteinExistence type="predicted"/>
<sequence length="148" mass="16812">MRSVMQPLFVFLQYVLPGRIWEVEEAATRDTAAQDEPVSVFTKHLKLLPQDRNARMHMLCSGQGQTVIVRRLAQWSSGPISYKVLPWQPCLDAFLEGRHGPLGAHVNLMRFNKAKFKVLHLGHPNISTDWGMKGLRAALPRRTWDPSG</sequence>
<keyword evidence="2" id="KW-1185">Reference proteome</keyword>
<evidence type="ECO:0000313" key="1">
    <source>
        <dbReference type="EMBL" id="KAK4819181.1"/>
    </source>
</evidence>
<name>A0AAN7S4E6_MYCAM</name>